<evidence type="ECO:0000313" key="3">
    <source>
        <dbReference type="EMBL" id="AND15521.1"/>
    </source>
</evidence>
<dbReference type="KEGG" id="rtn:A6122_0361"/>
<keyword evidence="4" id="KW-1185">Reference proteome</keyword>
<evidence type="ECO:0000256" key="1">
    <source>
        <dbReference type="SAM" id="MobiDB-lite"/>
    </source>
</evidence>
<dbReference type="PATRIC" id="fig|33888.3.peg.413"/>
<organism evidence="3 4">
    <name type="scientific">Rathayibacter tritici</name>
    <dbReference type="NCBI Taxonomy" id="33888"/>
    <lineage>
        <taxon>Bacteria</taxon>
        <taxon>Bacillati</taxon>
        <taxon>Actinomycetota</taxon>
        <taxon>Actinomycetes</taxon>
        <taxon>Micrococcales</taxon>
        <taxon>Microbacteriaceae</taxon>
        <taxon>Rathayibacter</taxon>
    </lineage>
</organism>
<evidence type="ECO:0000313" key="4">
    <source>
        <dbReference type="Proteomes" id="UP000077071"/>
    </source>
</evidence>
<keyword evidence="2" id="KW-0472">Membrane</keyword>
<keyword evidence="2" id="KW-1133">Transmembrane helix</keyword>
<feature type="transmembrane region" description="Helical" evidence="2">
    <location>
        <begin position="81"/>
        <end position="114"/>
    </location>
</feature>
<dbReference type="EMBL" id="CP015515">
    <property type="protein sequence ID" value="AND15521.1"/>
    <property type="molecule type" value="Genomic_DNA"/>
</dbReference>
<accession>A0A169BT44</accession>
<feature type="region of interest" description="Disordered" evidence="1">
    <location>
        <begin position="1"/>
        <end position="31"/>
    </location>
</feature>
<protein>
    <submittedName>
        <fullName evidence="3">Uncharacterized protein</fullName>
    </submittedName>
</protein>
<keyword evidence="2" id="KW-0812">Transmembrane</keyword>
<dbReference type="STRING" id="33888.A6122_0361"/>
<name>A0A169BT44_9MICO</name>
<dbReference type="AlphaFoldDB" id="A0A169BT44"/>
<dbReference type="Proteomes" id="UP000077071">
    <property type="component" value="Chromosome"/>
</dbReference>
<sequence>MTTTLLPPSSVRPAAALPRSPRRRRPARRPQEPGLTALALGLLALASSVHPLWALPAVAVAAVAAALSARALRWAGERRNAVVGLACAALALLVCSVTAPAAARAGLAVLAWIADSRPGP</sequence>
<reference evidence="3 4" key="1">
    <citation type="submission" date="2016-05" db="EMBL/GenBank/DDBJ databases">
        <title>Complete genome sequence of Rathayibacter tritici NCPPB 1953.</title>
        <authorList>
            <person name="Park J."/>
            <person name="Lee H.-H."/>
            <person name="Lee S.-W."/>
            <person name="Seo Y.-S."/>
        </authorList>
    </citation>
    <scope>NUCLEOTIDE SEQUENCE [LARGE SCALE GENOMIC DNA]</scope>
    <source>
        <strain evidence="3 4">NCPPB 1953</strain>
    </source>
</reference>
<feature type="compositionally biased region" description="Low complexity" evidence="1">
    <location>
        <begin position="1"/>
        <end position="19"/>
    </location>
</feature>
<feature type="transmembrane region" description="Helical" evidence="2">
    <location>
        <begin position="52"/>
        <end position="69"/>
    </location>
</feature>
<proteinExistence type="predicted"/>
<evidence type="ECO:0000256" key="2">
    <source>
        <dbReference type="SAM" id="Phobius"/>
    </source>
</evidence>
<gene>
    <name evidence="3" type="ORF">A6122_0361</name>
</gene>